<dbReference type="Proteomes" id="UP000008080">
    <property type="component" value="Chromosome"/>
</dbReference>
<reference evidence="2 3" key="1">
    <citation type="journal article" date="2004" name="Science">
        <title>A predator unmasked: life cycle of Bdellovibrio bacteriovorus from a genomic perspective.</title>
        <authorList>
            <person name="Rendulic S."/>
            <person name="Jagtap P."/>
            <person name="Rosinus A."/>
            <person name="Eppinger M."/>
            <person name="Baar C."/>
            <person name="Lanz C."/>
            <person name="Keller H."/>
            <person name="Lambert C."/>
            <person name="Evans K.J."/>
            <person name="Goesmann A."/>
            <person name="Meyer F."/>
            <person name="Sockett R.E."/>
            <person name="Schuster S.C."/>
        </authorList>
    </citation>
    <scope>NUCLEOTIDE SEQUENCE [LARGE SCALE GENOMIC DNA]</scope>
    <source>
        <strain evidence="3">ATCC 15356 / DSM 50701 / NCIMB 9529 / HD100</strain>
    </source>
</reference>
<dbReference type="AlphaFoldDB" id="Q6MP29"/>
<evidence type="ECO:0000313" key="2">
    <source>
        <dbReference type="EMBL" id="CAE78969.1"/>
    </source>
</evidence>
<dbReference type="KEGG" id="bba:Bd1038"/>
<feature type="chain" id="PRO_5004277809" evidence="1">
    <location>
        <begin position="31"/>
        <end position="394"/>
    </location>
</feature>
<organism evidence="2 3">
    <name type="scientific">Bdellovibrio bacteriovorus (strain ATCC 15356 / DSM 50701 / NCIMB 9529 / HD100)</name>
    <dbReference type="NCBI Taxonomy" id="264462"/>
    <lineage>
        <taxon>Bacteria</taxon>
        <taxon>Pseudomonadati</taxon>
        <taxon>Bdellovibrionota</taxon>
        <taxon>Bdellovibrionia</taxon>
        <taxon>Bdellovibrionales</taxon>
        <taxon>Pseudobdellovibrionaceae</taxon>
        <taxon>Bdellovibrio</taxon>
    </lineage>
</organism>
<keyword evidence="3" id="KW-1185">Reference proteome</keyword>
<sequence length="394" mass="43114">MHFSALNMKNVVRSLTFAALLVSAWIPAWAEDFSSIETEVVESTLEKAQIAQQDKLLIKVGKGEQIYEFETTPDRELMKESLGLKIPEKVREQIIARGGSVAEADPMEPFESLPEDRRKKFHEMRLMFLTNAARILNSTKFVYGAGSLVGDGLSFVKIKVKKAFGKETVVESHAQRSFQVRSQQAVQSILRGLDYKLWSQAPLVIDSNEFGLSVSAGILAEAGVLRKGGGGADEMGFSIAFNKTKKAFVFEIFHNSEKFDNTKAAITVIGVVGKAGITMGRRDGAESLKGTSFYPPAIPGYSASSPEFFSSGLSSSLGFPPPPLADLLTFTNRFERQALIRVTVSPLVKGFVRVQIGDVKGSMRLVAMRFVDVYTAISDKVHLGGRRACGPVFN</sequence>
<accession>Q6MP29</accession>
<feature type="signal peptide" evidence="1">
    <location>
        <begin position="1"/>
        <end position="30"/>
    </location>
</feature>
<protein>
    <submittedName>
        <fullName evidence="2">Uncharacterized protein</fullName>
    </submittedName>
</protein>
<gene>
    <name evidence="2" type="ordered locus">Bd1038</name>
</gene>
<evidence type="ECO:0000313" key="3">
    <source>
        <dbReference type="Proteomes" id="UP000008080"/>
    </source>
</evidence>
<name>Q6MP29_BDEBA</name>
<dbReference type="EMBL" id="BX842648">
    <property type="protein sequence ID" value="CAE78969.1"/>
    <property type="molecule type" value="Genomic_DNA"/>
</dbReference>
<dbReference type="HOGENOM" id="CLU_699543_0_0_7"/>
<evidence type="ECO:0000256" key="1">
    <source>
        <dbReference type="SAM" id="SignalP"/>
    </source>
</evidence>
<dbReference type="STRING" id="264462.Bd1038"/>
<proteinExistence type="predicted"/>
<keyword evidence="1" id="KW-0732">Signal</keyword>